<feature type="compositionally biased region" description="Polar residues" evidence="3">
    <location>
        <begin position="378"/>
        <end position="392"/>
    </location>
</feature>
<feature type="compositionally biased region" description="Polar residues" evidence="3">
    <location>
        <begin position="875"/>
        <end position="884"/>
    </location>
</feature>
<evidence type="ECO:0000256" key="3">
    <source>
        <dbReference type="SAM" id="MobiDB-lite"/>
    </source>
</evidence>
<accession>A0ABY2QNZ8</accession>
<dbReference type="RefSeq" id="WP_136560338.1">
    <property type="nucleotide sequence ID" value="NZ_STGT01000007.1"/>
</dbReference>
<dbReference type="Proteomes" id="UP000309667">
    <property type="component" value="Unassembled WGS sequence"/>
</dbReference>
<gene>
    <name evidence="6" type="primary">traA</name>
    <name evidence="6" type="ORF">E9677_22655</name>
</gene>
<dbReference type="InterPro" id="IPR005053">
    <property type="entry name" value="MobA_MobL"/>
</dbReference>
<evidence type="ECO:0000259" key="4">
    <source>
        <dbReference type="Pfam" id="PF03389"/>
    </source>
</evidence>
<keyword evidence="2" id="KW-0184">Conjugation</keyword>
<feature type="compositionally biased region" description="Basic and acidic residues" evidence="3">
    <location>
        <begin position="859"/>
        <end position="869"/>
    </location>
</feature>
<organism evidence="6 7">
    <name type="scientific">Rhizobium rhizophilum</name>
    <dbReference type="NCBI Taxonomy" id="1850373"/>
    <lineage>
        <taxon>Bacteria</taxon>
        <taxon>Pseudomonadati</taxon>
        <taxon>Pseudomonadota</taxon>
        <taxon>Alphaproteobacteria</taxon>
        <taxon>Hyphomicrobiales</taxon>
        <taxon>Rhizobiaceae</taxon>
        <taxon>Rhizobium/Agrobacterium group</taxon>
        <taxon>Rhizobium</taxon>
    </lineage>
</organism>
<evidence type="ECO:0000259" key="5">
    <source>
        <dbReference type="Pfam" id="PF13538"/>
    </source>
</evidence>
<dbReference type="Gene3D" id="3.40.50.300">
    <property type="entry name" value="P-loop containing nucleotide triphosphate hydrolases"/>
    <property type="match status" value="2"/>
</dbReference>
<name>A0ABY2QNZ8_9HYPH</name>
<dbReference type="InterPro" id="IPR027785">
    <property type="entry name" value="UvrD-like_helicase_C"/>
</dbReference>
<proteinExistence type="inferred from homology"/>
<dbReference type="Pfam" id="PF03389">
    <property type="entry name" value="MobA_MobL"/>
    <property type="match status" value="1"/>
</dbReference>
<dbReference type="InterPro" id="IPR027417">
    <property type="entry name" value="P-loop_NTPase"/>
</dbReference>
<dbReference type="Gene3D" id="2.30.30.940">
    <property type="match status" value="1"/>
</dbReference>
<sequence>MAIYHCSMKPVSRGGGRSAVAAIAYRTASRMINERENVWYDFTRKAGVVRCEIVLPEGSDAKWALDRSALWNAVEFAEKRRDARLAREFEIALPHELNAEQRLALVRAFARDLADRHGAAVDFAIHAPGGDSDIRNIHAHVMMTTRTVGPDGLGEKTLIERENKWLLNHDLPTSHMQLREIRQAWETHANRALMRAGHEVRIDHRSHLERGLEIEPTKHMGVHASAIERRGGSVSRTRIDEEAARRNAELIRQKPEQVLTLITGEKSVFDRYDVARALHRYIDDSQAFRNAFGAVMGSSALVELRKETGGELARYTTREMLEIEHAMAVRADRMSRHSFTQVGSHASRNGSGHGVDRHHVDRALRLQDEALRAMTDGPASQTVEQRTPTSPTGEPRSTRTPGLSEEQRLAVRHVTGPEQIAAVIGFAGAGKSTMLAAARTAWEAQGFRVHGAALAGKAAEGLEESSGILSRTLASWEHSWQAGRAKLGTGDILVIDEAGMVGSRQLGRFVEEVERRGAKLVLVGDHEQLQAIGAGSPFRAIAERIGAVELSEIRRQEQEWQRHASIAFATHRTGEGLSAYADRGQVHFTDNREGARDALVRDYLADRDERPEGSRIALAHRRVDVRAINDAIRFELQARGVLARGETGEAGQGGREGQAQEAHRANREIIYQTNDGRRGFAPGDRIVLLENNRDLGVKNGMLGTVGAVEPDAIQVRLDGAGQNAARLISIPVRSYQSFDHGFATTIHKSQGATVDRAFVMASATMDRHLTYVAMTRHRHAVRLYAARDELKDLKTLTNSLGRSGAKETVLDYTHAFAARRGLGEGIAVRSEIVMGATLHRDGAHRADDRPAAHYGAMGERVRSPADRQPFKTPSWPESRQTGVGQENRVPPLVPAITTYARTVDQVAREEAAQHLERGLETVRWLGAGVFVDRNRFVELVAKTIQQRDGDVSALAEAVAERPEEFGALRGKAGLFGDNRERKEARHLAKALGAHVGYTGTDWIRRYEQAVNTEKWRREKEDVIEVPGLSRRSEAILKQLDGLDTSDKPAFLKKIVETSEGKRALAEAEAITDAMKERFGTDDLRNKNLAELTRGLAEKVDLARVAEVVRVAYRAKNAEMFRQQDLVRSERKGLGLGLRM</sequence>
<feature type="region of interest" description="Disordered" evidence="3">
    <location>
        <begin position="337"/>
        <end position="356"/>
    </location>
</feature>
<dbReference type="Gene3D" id="3.30.930.30">
    <property type="match status" value="1"/>
</dbReference>
<feature type="compositionally biased region" description="Polar residues" evidence="3">
    <location>
        <begin position="337"/>
        <end position="350"/>
    </location>
</feature>
<protein>
    <submittedName>
        <fullName evidence="6">Ti-type conjugative transfer relaxase TraA</fullName>
    </submittedName>
</protein>
<dbReference type="InterPro" id="IPR014136">
    <property type="entry name" value="TraA_Ti"/>
</dbReference>
<dbReference type="CDD" id="cd17933">
    <property type="entry name" value="DEXSc_RecD-like"/>
    <property type="match status" value="1"/>
</dbReference>
<dbReference type="SUPFAM" id="SSF52540">
    <property type="entry name" value="P-loop containing nucleoside triphosphate hydrolases"/>
    <property type="match status" value="2"/>
</dbReference>
<feature type="domain" description="UvrD-like helicase C-terminal" evidence="5">
    <location>
        <begin position="740"/>
        <end position="784"/>
    </location>
</feature>
<evidence type="ECO:0000256" key="2">
    <source>
        <dbReference type="ARBA" id="ARBA00022971"/>
    </source>
</evidence>
<dbReference type="Pfam" id="PF13538">
    <property type="entry name" value="UvrD_C_2"/>
    <property type="match status" value="1"/>
</dbReference>
<dbReference type="Pfam" id="PF13604">
    <property type="entry name" value="AAA_30"/>
    <property type="match status" value="1"/>
</dbReference>
<comment type="caution">
    <text evidence="6">The sequence shown here is derived from an EMBL/GenBank/DDBJ whole genome shotgun (WGS) entry which is preliminary data.</text>
</comment>
<comment type="similarity">
    <text evidence="1">Belongs to the MobA/MobL family.</text>
</comment>
<feature type="domain" description="MobA/MobL protein" evidence="4">
    <location>
        <begin position="17"/>
        <end position="230"/>
    </location>
</feature>
<feature type="region of interest" description="Disordered" evidence="3">
    <location>
        <begin position="857"/>
        <end position="888"/>
    </location>
</feature>
<evidence type="ECO:0000256" key="1">
    <source>
        <dbReference type="ARBA" id="ARBA00010873"/>
    </source>
</evidence>
<evidence type="ECO:0000313" key="7">
    <source>
        <dbReference type="Proteomes" id="UP000309667"/>
    </source>
</evidence>
<dbReference type="CDD" id="cd18809">
    <property type="entry name" value="SF1_C_RecD"/>
    <property type="match status" value="1"/>
</dbReference>
<keyword evidence="7" id="KW-1185">Reference proteome</keyword>
<evidence type="ECO:0000313" key="6">
    <source>
        <dbReference type="EMBL" id="THV10562.1"/>
    </source>
</evidence>
<dbReference type="EMBL" id="STGT01000007">
    <property type="protein sequence ID" value="THV10562.1"/>
    <property type="molecule type" value="Genomic_DNA"/>
</dbReference>
<dbReference type="NCBIfam" id="TIGR02768">
    <property type="entry name" value="TraA_Ti"/>
    <property type="match status" value="1"/>
</dbReference>
<reference evidence="6 7" key="1">
    <citation type="submission" date="2019-04" db="EMBL/GenBank/DDBJ databases">
        <title>Genome sequence of strain 7209-2.</title>
        <authorList>
            <person name="Gao J."/>
            <person name="Sun J."/>
        </authorList>
    </citation>
    <scope>NUCLEOTIDE SEQUENCE [LARGE SCALE GENOMIC DNA]</scope>
    <source>
        <strain evidence="6 7">7209-2</strain>
    </source>
</reference>
<feature type="region of interest" description="Disordered" evidence="3">
    <location>
        <begin position="375"/>
        <end position="405"/>
    </location>
</feature>
<dbReference type="NCBIfam" id="NF041496">
    <property type="entry name" value="MobQ"/>
    <property type="match status" value="1"/>
</dbReference>